<dbReference type="Gramene" id="TKW13367">
    <property type="protein sequence ID" value="TKW13367"/>
    <property type="gene ID" value="SEVIR_5G096101v2"/>
</dbReference>
<dbReference type="AlphaFoldDB" id="A0A4U6UR01"/>
<gene>
    <name evidence="1" type="ORF">SEVIR_5G096101v2</name>
</gene>
<sequence>MATGKSLAPACVAAMPCNLPRRAMPSSLPKASISPSNASIVRYCIQFSGNVAVC</sequence>
<accession>A0A4U6UR01</accession>
<keyword evidence="2" id="KW-1185">Reference proteome</keyword>
<proteinExistence type="predicted"/>
<dbReference type="Proteomes" id="UP000298652">
    <property type="component" value="Chromosome 5"/>
</dbReference>
<name>A0A4U6UR01_SETVI</name>
<evidence type="ECO:0000313" key="1">
    <source>
        <dbReference type="EMBL" id="TKW13367.1"/>
    </source>
</evidence>
<reference evidence="1" key="1">
    <citation type="submission" date="2019-03" db="EMBL/GenBank/DDBJ databases">
        <title>WGS assembly of Setaria viridis.</title>
        <authorList>
            <person name="Huang P."/>
            <person name="Jenkins J."/>
            <person name="Grimwood J."/>
            <person name="Barry K."/>
            <person name="Healey A."/>
            <person name="Mamidi S."/>
            <person name="Sreedasyam A."/>
            <person name="Shu S."/>
            <person name="Feldman M."/>
            <person name="Wu J."/>
            <person name="Yu Y."/>
            <person name="Chen C."/>
            <person name="Johnson J."/>
            <person name="Rokhsar D."/>
            <person name="Baxter I."/>
            <person name="Schmutz J."/>
            <person name="Brutnell T."/>
            <person name="Kellogg E."/>
        </authorList>
    </citation>
    <scope>NUCLEOTIDE SEQUENCE [LARGE SCALE GENOMIC DNA]</scope>
</reference>
<evidence type="ECO:0000313" key="2">
    <source>
        <dbReference type="Proteomes" id="UP000298652"/>
    </source>
</evidence>
<organism evidence="1 2">
    <name type="scientific">Setaria viridis</name>
    <name type="common">Green bristlegrass</name>
    <name type="synonym">Setaria italica subsp. viridis</name>
    <dbReference type="NCBI Taxonomy" id="4556"/>
    <lineage>
        <taxon>Eukaryota</taxon>
        <taxon>Viridiplantae</taxon>
        <taxon>Streptophyta</taxon>
        <taxon>Embryophyta</taxon>
        <taxon>Tracheophyta</taxon>
        <taxon>Spermatophyta</taxon>
        <taxon>Magnoliopsida</taxon>
        <taxon>Liliopsida</taxon>
        <taxon>Poales</taxon>
        <taxon>Poaceae</taxon>
        <taxon>PACMAD clade</taxon>
        <taxon>Panicoideae</taxon>
        <taxon>Panicodae</taxon>
        <taxon>Paniceae</taxon>
        <taxon>Cenchrinae</taxon>
        <taxon>Setaria</taxon>
    </lineage>
</organism>
<dbReference type="EMBL" id="CM016556">
    <property type="protein sequence ID" value="TKW13367.1"/>
    <property type="molecule type" value="Genomic_DNA"/>
</dbReference>
<protein>
    <submittedName>
        <fullName evidence="1">Uncharacterized protein</fullName>
    </submittedName>
</protein>